<evidence type="ECO:0000256" key="2">
    <source>
        <dbReference type="ARBA" id="ARBA00022475"/>
    </source>
</evidence>
<dbReference type="RefSeq" id="WP_143166950.1">
    <property type="nucleotide sequence ID" value="NZ_FQUQ01000006.1"/>
</dbReference>
<dbReference type="OrthoDB" id="9801955at2"/>
<accession>A0A1M5L8R6</accession>
<keyword evidence="7" id="KW-0812">Transmembrane</keyword>
<dbReference type="Pfam" id="PF03279">
    <property type="entry name" value="Lip_A_acyltrans"/>
    <property type="match status" value="1"/>
</dbReference>
<dbReference type="PANTHER" id="PTHR30606:SF10">
    <property type="entry name" value="PHOSPHATIDYLINOSITOL MANNOSIDE ACYLTRANSFERASE"/>
    <property type="match status" value="1"/>
</dbReference>
<keyword evidence="3" id="KW-0997">Cell inner membrane</keyword>
<dbReference type="PANTHER" id="PTHR30606">
    <property type="entry name" value="LIPID A BIOSYNTHESIS LAUROYL ACYLTRANSFERASE"/>
    <property type="match status" value="1"/>
</dbReference>
<evidence type="ECO:0000256" key="1">
    <source>
        <dbReference type="ARBA" id="ARBA00004533"/>
    </source>
</evidence>
<evidence type="ECO:0000313" key="8">
    <source>
        <dbReference type="EMBL" id="SHG61401.1"/>
    </source>
</evidence>
<name>A0A1M5L8R6_9SPHI</name>
<evidence type="ECO:0000256" key="7">
    <source>
        <dbReference type="SAM" id="Phobius"/>
    </source>
</evidence>
<reference evidence="9" key="1">
    <citation type="submission" date="2016-11" db="EMBL/GenBank/DDBJ databases">
        <authorList>
            <person name="Varghese N."/>
            <person name="Submissions S."/>
        </authorList>
    </citation>
    <scope>NUCLEOTIDE SEQUENCE [LARGE SCALE GENOMIC DNA]</scope>
    <source>
        <strain evidence="9">DSM 16990</strain>
    </source>
</reference>
<keyword evidence="5 7" id="KW-0472">Membrane</keyword>
<evidence type="ECO:0000256" key="5">
    <source>
        <dbReference type="ARBA" id="ARBA00023136"/>
    </source>
</evidence>
<gene>
    <name evidence="8" type="ORF">SAMN04488522_106257</name>
</gene>
<dbReference type="AlphaFoldDB" id="A0A1M5L8R6"/>
<dbReference type="GO" id="GO:0009247">
    <property type="term" value="P:glycolipid biosynthetic process"/>
    <property type="evidence" value="ECO:0007669"/>
    <property type="project" value="UniProtKB-ARBA"/>
</dbReference>
<sequence>MIEQQGNPSETASGHLSFASRMASKAGIFILNTLSRLPLSLLYFFAGFIYILIYYVLGYRKKVVRENLKNAFPDKKPNELKQIEKAYFRHLSRIIVEIFKMRTITPKELGERVRFKNIDLIRAYLDQDQSIMLCSPHYGNWEWSVMALGLQVKNHIYTIYKPLNNNIFDRWFYQMRNRYGNTMVPMRNTLRAIKSSENETTIFCFANDQAPPKEESHYWVDFLNQPTSFHLGVEKIAQKTKRPVFYASMKSIRKGYYEMEFIPISLHPEEALPKEITHSYAEKLQSTLIEEPPYWLWSHKRWKHKPDPSLVQPLQ</sequence>
<feature type="transmembrane region" description="Helical" evidence="7">
    <location>
        <begin position="41"/>
        <end position="59"/>
    </location>
</feature>
<evidence type="ECO:0000313" key="9">
    <source>
        <dbReference type="Proteomes" id="UP000184287"/>
    </source>
</evidence>
<keyword evidence="6" id="KW-0012">Acyltransferase</keyword>
<dbReference type="Proteomes" id="UP000184287">
    <property type="component" value="Unassembled WGS sequence"/>
</dbReference>
<evidence type="ECO:0000256" key="3">
    <source>
        <dbReference type="ARBA" id="ARBA00022519"/>
    </source>
</evidence>
<dbReference type="GO" id="GO:0005886">
    <property type="term" value="C:plasma membrane"/>
    <property type="evidence" value="ECO:0007669"/>
    <property type="project" value="UniProtKB-SubCell"/>
</dbReference>
<keyword evidence="7" id="KW-1133">Transmembrane helix</keyword>
<evidence type="ECO:0000256" key="4">
    <source>
        <dbReference type="ARBA" id="ARBA00022679"/>
    </source>
</evidence>
<keyword evidence="9" id="KW-1185">Reference proteome</keyword>
<protein>
    <submittedName>
        <fullName evidence="8">KDO2-lipid IV(A) lauroyltransferase</fullName>
    </submittedName>
</protein>
<dbReference type="InterPro" id="IPR004960">
    <property type="entry name" value="LipA_acyltrans"/>
</dbReference>
<comment type="subcellular location">
    <subcellularLocation>
        <location evidence="1">Cell inner membrane</location>
    </subcellularLocation>
</comment>
<organism evidence="8 9">
    <name type="scientific">Pedobacter caeni</name>
    <dbReference type="NCBI Taxonomy" id="288992"/>
    <lineage>
        <taxon>Bacteria</taxon>
        <taxon>Pseudomonadati</taxon>
        <taxon>Bacteroidota</taxon>
        <taxon>Sphingobacteriia</taxon>
        <taxon>Sphingobacteriales</taxon>
        <taxon>Sphingobacteriaceae</taxon>
        <taxon>Pedobacter</taxon>
    </lineage>
</organism>
<dbReference type="STRING" id="288992.SAMN04488522_106257"/>
<evidence type="ECO:0000256" key="6">
    <source>
        <dbReference type="ARBA" id="ARBA00023315"/>
    </source>
</evidence>
<keyword evidence="2" id="KW-1003">Cell membrane</keyword>
<keyword evidence="4 8" id="KW-0808">Transferase</keyword>
<dbReference type="GO" id="GO:0016746">
    <property type="term" value="F:acyltransferase activity"/>
    <property type="evidence" value="ECO:0007669"/>
    <property type="project" value="UniProtKB-KW"/>
</dbReference>
<dbReference type="CDD" id="cd07984">
    <property type="entry name" value="LPLAT_LABLAT-like"/>
    <property type="match status" value="1"/>
</dbReference>
<proteinExistence type="predicted"/>
<dbReference type="EMBL" id="FQUQ01000006">
    <property type="protein sequence ID" value="SHG61401.1"/>
    <property type="molecule type" value="Genomic_DNA"/>
</dbReference>